<evidence type="ECO:0000256" key="9">
    <source>
        <dbReference type="SAM" id="Phobius"/>
    </source>
</evidence>
<proteinExistence type="inferred from homology"/>
<keyword evidence="6" id="KW-0653">Protein transport</keyword>
<feature type="transmembrane region" description="Helical" evidence="9">
    <location>
        <begin position="608"/>
        <end position="630"/>
    </location>
</feature>
<dbReference type="Proteomes" id="UP000193922">
    <property type="component" value="Unassembled WGS sequence"/>
</dbReference>
<dbReference type="AlphaFoldDB" id="A0A1Y1W697"/>
<feature type="transmembrane region" description="Helical" evidence="9">
    <location>
        <begin position="577"/>
        <end position="596"/>
    </location>
</feature>
<keyword evidence="3" id="KW-0813">Transport</keyword>
<feature type="transmembrane region" description="Helical" evidence="9">
    <location>
        <begin position="257"/>
        <end position="280"/>
    </location>
</feature>
<keyword evidence="4 9" id="KW-0812">Transmembrane</keyword>
<evidence type="ECO:0000256" key="8">
    <source>
        <dbReference type="ARBA" id="ARBA00023136"/>
    </source>
</evidence>
<dbReference type="GeneID" id="63805912"/>
<feature type="transmembrane region" description="Helical" evidence="9">
    <location>
        <begin position="124"/>
        <end position="142"/>
    </location>
</feature>
<evidence type="ECO:0000256" key="2">
    <source>
        <dbReference type="ARBA" id="ARBA00008807"/>
    </source>
</evidence>
<feature type="transmembrane region" description="Helical" evidence="9">
    <location>
        <begin position="465"/>
        <end position="486"/>
    </location>
</feature>
<dbReference type="InterPro" id="IPR004648">
    <property type="entry name" value="Oligpept_transpt"/>
</dbReference>
<evidence type="ECO:0000313" key="11">
    <source>
        <dbReference type="Proteomes" id="UP000193922"/>
    </source>
</evidence>
<protein>
    <submittedName>
        <fullName evidence="10">OPT superfamily oligopeptide transporter</fullName>
    </submittedName>
</protein>
<feature type="transmembrane region" description="Helical" evidence="9">
    <location>
        <begin position="356"/>
        <end position="376"/>
    </location>
</feature>
<evidence type="ECO:0000256" key="7">
    <source>
        <dbReference type="ARBA" id="ARBA00022989"/>
    </source>
</evidence>
<dbReference type="PANTHER" id="PTHR22601">
    <property type="entry name" value="ISP4 LIKE PROTEIN"/>
    <property type="match status" value="1"/>
</dbReference>
<evidence type="ECO:0000256" key="4">
    <source>
        <dbReference type="ARBA" id="ARBA00022692"/>
    </source>
</evidence>
<dbReference type="OrthoDB" id="9986677at2759"/>
<feature type="transmembrane region" description="Helical" evidence="9">
    <location>
        <begin position="148"/>
        <end position="167"/>
    </location>
</feature>
<evidence type="ECO:0000256" key="5">
    <source>
        <dbReference type="ARBA" id="ARBA00022856"/>
    </source>
</evidence>
<comment type="similarity">
    <text evidence="2">Belongs to the oligopeptide OPT transporter family.</text>
</comment>
<dbReference type="RefSeq" id="XP_040742802.1">
    <property type="nucleotide sequence ID" value="XM_040889264.1"/>
</dbReference>
<keyword evidence="8 9" id="KW-0472">Membrane</keyword>
<dbReference type="InterPro" id="IPR004813">
    <property type="entry name" value="OPT"/>
</dbReference>
<organism evidence="10 11">
    <name type="scientific">Linderina pennispora</name>
    <dbReference type="NCBI Taxonomy" id="61395"/>
    <lineage>
        <taxon>Eukaryota</taxon>
        <taxon>Fungi</taxon>
        <taxon>Fungi incertae sedis</taxon>
        <taxon>Zoopagomycota</taxon>
        <taxon>Kickxellomycotina</taxon>
        <taxon>Kickxellomycetes</taxon>
        <taxon>Kickxellales</taxon>
        <taxon>Kickxellaceae</taxon>
        <taxon>Linderina</taxon>
    </lineage>
</organism>
<evidence type="ECO:0000313" key="10">
    <source>
        <dbReference type="EMBL" id="ORX69070.1"/>
    </source>
</evidence>
<feature type="transmembrane region" description="Helical" evidence="9">
    <location>
        <begin position="45"/>
        <end position="63"/>
    </location>
</feature>
<keyword evidence="11" id="KW-1185">Reference proteome</keyword>
<evidence type="ECO:0000256" key="6">
    <source>
        <dbReference type="ARBA" id="ARBA00022927"/>
    </source>
</evidence>
<gene>
    <name evidence="10" type="ORF">DL89DRAFT_275116</name>
</gene>
<name>A0A1Y1W697_9FUNG</name>
<dbReference type="GO" id="GO:0035673">
    <property type="term" value="F:oligopeptide transmembrane transporter activity"/>
    <property type="evidence" value="ECO:0007669"/>
    <property type="project" value="InterPro"/>
</dbReference>
<dbReference type="NCBIfam" id="TIGR00728">
    <property type="entry name" value="OPT_sfam"/>
    <property type="match status" value="1"/>
</dbReference>
<feature type="transmembrane region" description="Helical" evidence="9">
    <location>
        <begin position="530"/>
        <end position="550"/>
    </location>
</feature>
<reference evidence="10 11" key="1">
    <citation type="submission" date="2016-07" db="EMBL/GenBank/DDBJ databases">
        <title>Pervasive Adenine N6-methylation of Active Genes in Fungi.</title>
        <authorList>
            <consortium name="DOE Joint Genome Institute"/>
            <person name="Mondo S.J."/>
            <person name="Dannebaum R.O."/>
            <person name="Kuo R.C."/>
            <person name="Labutti K."/>
            <person name="Haridas S."/>
            <person name="Kuo A."/>
            <person name="Salamov A."/>
            <person name="Ahrendt S.R."/>
            <person name="Lipzen A."/>
            <person name="Sullivan W."/>
            <person name="Andreopoulos W.B."/>
            <person name="Clum A."/>
            <person name="Lindquist E."/>
            <person name="Daum C."/>
            <person name="Ramamoorthy G.K."/>
            <person name="Gryganskyi A."/>
            <person name="Culley D."/>
            <person name="Magnuson J.K."/>
            <person name="James T.Y."/>
            <person name="O'Malley M.A."/>
            <person name="Stajich J.E."/>
            <person name="Spatafora J.W."/>
            <person name="Visel A."/>
            <person name="Grigoriev I.V."/>
        </authorList>
    </citation>
    <scope>NUCLEOTIDE SEQUENCE [LARGE SCALE GENOMIC DNA]</scope>
    <source>
        <strain evidence="10 11">ATCC 12442</strain>
    </source>
</reference>
<feature type="transmembrane region" description="Helical" evidence="9">
    <location>
        <begin position="21"/>
        <end position="39"/>
    </location>
</feature>
<comment type="subcellular location">
    <subcellularLocation>
        <location evidence="1">Membrane</location>
        <topology evidence="1">Multi-pass membrane protein</topology>
    </subcellularLocation>
</comment>
<comment type="caution">
    <text evidence="10">The sequence shown here is derived from an EMBL/GenBank/DDBJ whole genome shotgun (WGS) entry which is preliminary data.</text>
</comment>
<feature type="transmembrane region" description="Helical" evidence="9">
    <location>
        <begin position="383"/>
        <end position="404"/>
    </location>
</feature>
<keyword evidence="5" id="KW-0571">Peptide transport</keyword>
<sequence>MVRAAVAPKDTHVPSLTFRSTLIGLTLATVLSFVNQLLWFKTTPIIIGGFFVQIISFPMGYILSRILPTREFTTFGYTWTLNPGPFSIKEHAIISIFTASASNAAYAIDIVVVENVWYNRGMGFTPAILITLSSMMLGYSYAGLLRELLVYPAAMIWPVSLVSVTLFRSFHEKTPYLYHTSRTKIFWIVFACAFVYQFFPGFIMPVLTFVPVLCLAAPNNVIAHQVGDSFHGLGVLNFTFDWTSISTIFGSPIAIPWYLGCNMFAAFVLTMWIVTPAAYYNNVWGSGNLPIYSSSIFRANGSLYNTSEVMDADGAFGSEKALNHSKDIYNRLRHLNVGDDDVHARLMRRYPEVPRWWYAITLITMLALGITACEVYDMLPWYYMLLAIAMSITFLVPVGIVQALSNQQPGLNVITELVIGFALPGNPLANVTFKLFGYISVTQALGLVADQKIGHYMKIPPRHVFIAQLSGTIVTAFVQCGTAIWIMGSVKDICMTNAAWMCNNARLFYAASIIWGLVGPQRLFGSESDYHPLIYLFIIGALLPIPVWYLQQRYPNSFWRWVNLPVFFAGLNATPPAASASVVAWFLVCFVFQFIIHRYRYGFWQRYAFAISAALDSSAAFATVVIYLAFTLSNISMPDYWGSKTNLCPLANWRRRLQKLPGLPPAVHMYYRFLIVNKTFSKYPPAVYIKVQGGHIKPAARKPSCHRSHIAPEFRIV</sequence>
<evidence type="ECO:0000256" key="1">
    <source>
        <dbReference type="ARBA" id="ARBA00004141"/>
    </source>
</evidence>
<dbReference type="EMBL" id="MCFD01000008">
    <property type="protein sequence ID" value="ORX69070.1"/>
    <property type="molecule type" value="Genomic_DNA"/>
</dbReference>
<accession>A0A1Y1W697</accession>
<dbReference type="Pfam" id="PF03169">
    <property type="entry name" value="OPT"/>
    <property type="match status" value="1"/>
</dbReference>
<keyword evidence="7 9" id="KW-1133">Transmembrane helix</keyword>
<dbReference type="GO" id="GO:0016020">
    <property type="term" value="C:membrane"/>
    <property type="evidence" value="ECO:0007669"/>
    <property type="project" value="UniProtKB-SubCell"/>
</dbReference>
<evidence type="ECO:0000256" key="3">
    <source>
        <dbReference type="ARBA" id="ARBA00022448"/>
    </source>
</evidence>
<feature type="transmembrane region" description="Helical" evidence="9">
    <location>
        <begin position="187"/>
        <end position="210"/>
    </location>
</feature>
<feature type="transmembrane region" description="Helical" evidence="9">
    <location>
        <begin position="498"/>
        <end position="518"/>
    </location>
</feature>
<dbReference type="GO" id="GO:0015031">
    <property type="term" value="P:protein transport"/>
    <property type="evidence" value="ECO:0007669"/>
    <property type="project" value="UniProtKB-KW"/>
</dbReference>